<keyword evidence="4" id="KW-0597">Phosphoprotein</keyword>
<dbReference type="InterPro" id="IPR003661">
    <property type="entry name" value="HisK_dim/P_dom"/>
</dbReference>
<dbReference type="Gene3D" id="3.30.565.10">
    <property type="entry name" value="Histidine kinase-like ATPase, C-terminal domain"/>
    <property type="match status" value="1"/>
</dbReference>
<evidence type="ECO:0000256" key="12">
    <source>
        <dbReference type="SAM" id="Phobius"/>
    </source>
</evidence>
<dbReference type="CDD" id="cd00082">
    <property type="entry name" value="HisKA"/>
    <property type="match status" value="1"/>
</dbReference>
<dbReference type="PANTHER" id="PTHR45436:SF5">
    <property type="entry name" value="SENSOR HISTIDINE KINASE TRCS"/>
    <property type="match status" value="1"/>
</dbReference>
<evidence type="ECO:0000259" key="13">
    <source>
        <dbReference type="PROSITE" id="PS50109"/>
    </source>
</evidence>
<reference evidence="15 16" key="1">
    <citation type="submission" date="2020-07" db="EMBL/GenBank/DDBJ databases">
        <title>Genomic Encyclopedia of Archaeal and Bacterial Type Strains, Phase II (KMG-II): from individual species to whole genera.</title>
        <authorList>
            <person name="Goeker M."/>
        </authorList>
    </citation>
    <scope>NUCLEOTIDE SEQUENCE [LARGE SCALE GENOMIC DNA]</scope>
    <source>
        <strain evidence="15 16">DSM 21226</strain>
    </source>
</reference>
<evidence type="ECO:0000256" key="9">
    <source>
        <dbReference type="ARBA" id="ARBA00023012"/>
    </source>
</evidence>
<dbReference type="EMBL" id="JACCFH010000001">
    <property type="protein sequence ID" value="NYG34123.1"/>
    <property type="molecule type" value="Genomic_DNA"/>
</dbReference>
<dbReference type="SMART" id="SM00387">
    <property type="entry name" value="HATPase_c"/>
    <property type="match status" value="1"/>
</dbReference>
<dbReference type="SMART" id="SM00304">
    <property type="entry name" value="HAMP"/>
    <property type="match status" value="1"/>
</dbReference>
<accession>A0A7Y9U6K4</accession>
<evidence type="ECO:0000256" key="1">
    <source>
        <dbReference type="ARBA" id="ARBA00000085"/>
    </source>
</evidence>
<proteinExistence type="predicted"/>
<dbReference type="Proteomes" id="UP000518288">
    <property type="component" value="Unassembled WGS sequence"/>
</dbReference>
<dbReference type="Pfam" id="PF00512">
    <property type="entry name" value="HisKA"/>
    <property type="match status" value="1"/>
</dbReference>
<comment type="subcellular location">
    <subcellularLocation>
        <location evidence="2">Membrane</location>
    </subcellularLocation>
</comment>
<keyword evidence="8 12" id="KW-1133">Transmembrane helix</keyword>
<dbReference type="InterPro" id="IPR003660">
    <property type="entry name" value="HAMP_dom"/>
</dbReference>
<protein>
    <recommendedName>
        <fullName evidence="3">histidine kinase</fullName>
        <ecNumber evidence="3">2.7.13.3</ecNumber>
    </recommendedName>
</protein>
<dbReference type="AlphaFoldDB" id="A0A7Y9U6K4"/>
<dbReference type="CDD" id="cd06225">
    <property type="entry name" value="HAMP"/>
    <property type="match status" value="1"/>
</dbReference>
<evidence type="ECO:0000256" key="8">
    <source>
        <dbReference type="ARBA" id="ARBA00022989"/>
    </source>
</evidence>
<dbReference type="InterPro" id="IPR005467">
    <property type="entry name" value="His_kinase_dom"/>
</dbReference>
<evidence type="ECO:0000313" key="16">
    <source>
        <dbReference type="Proteomes" id="UP000518288"/>
    </source>
</evidence>
<dbReference type="InterPro" id="IPR004358">
    <property type="entry name" value="Sig_transdc_His_kin-like_C"/>
</dbReference>
<dbReference type="RefSeq" id="WP_179634809.1">
    <property type="nucleotide sequence ID" value="NZ_JACCFH010000001.1"/>
</dbReference>
<dbReference type="GO" id="GO:0005886">
    <property type="term" value="C:plasma membrane"/>
    <property type="evidence" value="ECO:0007669"/>
    <property type="project" value="TreeGrafter"/>
</dbReference>
<dbReference type="Pfam" id="PF02518">
    <property type="entry name" value="HATPase_c"/>
    <property type="match status" value="1"/>
</dbReference>
<dbReference type="SUPFAM" id="SSF47384">
    <property type="entry name" value="Homodimeric domain of signal transducing histidine kinase"/>
    <property type="match status" value="1"/>
</dbReference>
<dbReference type="SMART" id="SM00388">
    <property type="entry name" value="HisKA"/>
    <property type="match status" value="1"/>
</dbReference>
<dbReference type="Pfam" id="PF00672">
    <property type="entry name" value="HAMP"/>
    <property type="match status" value="1"/>
</dbReference>
<evidence type="ECO:0000256" key="7">
    <source>
        <dbReference type="ARBA" id="ARBA00022777"/>
    </source>
</evidence>
<name>A0A7Y9U6K4_9BURK</name>
<dbReference type="SUPFAM" id="SSF158472">
    <property type="entry name" value="HAMP domain-like"/>
    <property type="match status" value="1"/>
</dbReference>
<dbReference type="InterPro" id="IPR036097">
    <property type="entry name" value="HisK_dim/P_sf"/>
</dbReference>
<dbReference type="InterPro" id="IPR036890">
    <property type="entry name" value="HATPase_C_sf"/>
</dbReference>
<feature type="domain" description="Histidine kinase" evidence="13">
    <location>
        <begin position="260"/>
        <end position="480"/>
    </location>
</feature>
<keyword evidence="10 12" id="KW-0472">Membrane</keyword>
<evidence type="ECO:0000256" key="10">
    <source>
        <dbReference type="ARBA" id="ARBA00023136"/>
    </source>
</evidence>
<dbReference type="PANTHER" id="PTHR45436">
    <property type="entry name" value="SENSOR HISTIDINE KINASE YKOH"/>
    <property type="match status" value="1"/>
</dbReference>
<dbReference type="InterPro" id="IPR050428">
    <property type="entry name" value="TCS_sensor_his_kinase"/>
</dbReference>
<dbReference type="Gene3D" id="1.10.287.130">
    <property type="match status" value="1"/>
</dbReference>
<evidence type="ECO:0000256" key="6">
    <source>
        <dbReference type="ARBA" id="ARBA00022692"/>
    </source>
</evidence>
<dbReference type="PRINTS" id="PR00344">
    <property type="entry name" value="BCTRLSENSOR"/>
</dbReference>
<evidence type="ECO:0000259" key="14">
    <source>
        <dbReference type="PROSITE" id="PS50885"/>
    </source>
</evidence>
<organism evidence="15 16">
    <name type="scientific">Sphaerotilus montanus</name>
    <dbReference type="NCBI Taxonomy" id="522889"/>
    <lineage>
        <taxon>Bacteria</taxon>
        <taxon>Pseudomonadati</taxon>
        <taxon>Pseudomonadota</taxon>
        <taxon>Betaproteobacteria</taxon>
        <taxon>Burkholderiales</taxon>
        <taxon>Sphaerotilaceae</taxon>
        <taxon>Sphaerotilus</taxon>
    </lineage>
</organism>
<feature type="transmembrane region" description="Helical" evidence="12">
    <location>
        <begin position="172"/>
        <end position="194"/>
    </location>
</feature>
<dbReference type="InterPro" id="IPR003594">
    <property type="entry name" value="HATPase_dom"/>
</dbReference>
<comment type="caution">
    <text evidence="15">The sequence shown here is derived from an EMBL/GenBank/DDBJ whole genome shotgun (WGS) entry which is preliminary data.</text>
</comment>
<evidence type="ECO:0000256" key="11">
    <source>
        <dbReference type="SAM" id="MobiDB-lite"/>
    </source>
</evidence>
<evidence type="ECO:0000256" key="2">
    <source>
        <dbReference type="ARBA" id="ARBA00004370"/>
    </source>
</evidence>
<dbReference type="EC" id="2.7.13.3" evidence="3"/>
<keyword evidence="7 15" id="KW-0418">Kinase</keyword>
<dbReference type="PROSITE" id="PS50109">
    <property type="entry name" value="HIS_KIN"/>
    <property type="match status" value="1"/>
</dbReference>
<keyword evidence="9" id="KW-0902">Two-component regulatory system</keyword>
<evidence type="ECO:0000256" key="4">
    <source>
        <dbReference type="ARBA" id="ARBA00022553"/>
    </source>
</evidence>
<keyword evidence="5 15" id="KW-0808">Transferase</keyword>
<gene>
    <name evidence="15" type="ORF">BDD16_003109</name>
</gene>
<sequence length="484" mass="52286">MRLRLVHTLSLTLLAFAGVAVLALGGLTAWHLRNGFGEYLASRDVLHFERFVGILESRLARDDGLSALRDGRLGLTSLLDELNPRPRPGERGSPSMPPPPPSGRSDGFPQRIQVVAPDGTVLLGEPGFAPPNAVPLVERSVRVNGEVVAVARMRPAPMVRTGAEARFLRDQYALIAAGGLGLIVLAVLTATWLARRWTRPLAAVQEATQRLAQGELTVRLPDGADLAGRSDEIGDVMRNVNRMAEGLQQLEGIRRRWLADISHELRTPLTVLRGDIEALQDGVRPLRPEAIAVLHEEVLRLNKLVDDLHLLAIADLQTLPCHLAEDDALALVRRLHRRYEARACAAGLDLRLEVPDELSALNELTVEWDAGRIEQLLDNLMENSLRYTESPGQVRVRLSCVDDGVRVVVDDSAPGVPAEQRAQLFEPLYRGDAARRSGTGGSGLGLAICQTIAKAHGGRLTASASALGGLCLTLDLPRSTGGAA</sequence>
<dbReference type="PROSITE" id="PS50885">
    <property type="entry name" value="HAMP"/>
    <property type="match status" value="1"/>
</dbReference>
<comment type="catalytic activity">
    <reaction evidence="1">
        <text>ATP + protein L-histidine = ADP + protein N-phospho-L-histidine.</text>
        <dbReference type="EC" id="2.7.13.3"/>
    </reaction>
</comment>
<feature type="region of interest" description="Disordered" evidence="11">
    <location>
        <begin position="79"/>
        <end position="110"/>
    </location>
</feature>
<evidence type="ECO:0000256" key="3">
    <source>
        <dbReference type="ARBA" id="ARBA00012438"/>
    </source>
</evidence>
<keyword evidence="16" id="KW-1185">Reference proteome</keyword>
<evidence type="ECO:0000313" key="15">
    <source>
        <dbReference type="EMBL" id="NYG34123.1"/>
    </source>
</evidence>
<dbReference type="Gene3D" id="1.10.8.500">
    <property type="entry name" value="HAMP domain in histidine kinase"/>
    <property type="match status" value="1"/>
</dbReference>
<dbReference type="SUPFAM" id="SSF55874">
    <property type="entry name" value="ATPase domain of HSP90 chaperone/DNA topoisomerase II/histidine kinase"/>
    <property type="match status" value="1"/>
</dbReference>
<dbReference type="GO" id="GO:0000155">
    <property type="term" value="F:phosphorelay sensor kinase activity"/>
    <property type="evidence" value="ECO:0007669"/>
    <property type="project" value="InterPro"/>
</dbReference>
<evidence type="ECO:0000256" key="5">
    <source>
        <dbReference type="ARBA" id="ARBA00022679"/>
    </source>
</evidence>
<feature type="domain" description="HAMP" evidence="14">
    <location>
        <begin position="195"/>
        <end position="252"/>
    </location>
</feature>
<keyword evidence="6 12" id="KW-0812">Transmembrane</keyword>